<dbReference type="Proteomes" id="UP000027341">
    <property type="component" value="Unassembled WGS sequence"/>
</dbReference>
<dbReference type="AlphaFoldDB" id="A0A066ZWC1"/>
<gene>
    <name evidence="2" type="ORF">EI16_12100</name>
</gene>
<dbReference type="EMBL" id="JMIU01000002">
    <property type="protein sequence ID" value="KDN94636.1"/>
    <property type="molecule type" value="Genomic_DNA"/>
</dbReference>
<name>A0A066ZWC1_HYDMR</name>
<feature type="region of interest" description="Disordered" evidence="1">
    <location>
        <begin position="306"/>
        <end position="340"/>
    </location>
</feature>
<protein>
    <recommendedName>
        <fullName evidence="4">DUF3150 domain-containing protein</fullName>
    </recommendedName>
</protein>
<evidence type="ECO:0000256" key="1">
    <source>
        <dbReference type="SAM" id="MobiDB-lite"/>
    </source>
</evidence>
<evidence type="ECO:0000313" key="3">
    <source>
        <dbReference type="Proteomes" id="UP000027341"/>
    </source>
</evidence>
<accession>A0A066ZWC1</accession>
<organism evidence="2 3">
    <name type="scientific">Hydrogenovibrio marinus</name>
    <dbReference type="NCBI Taxonomy" id="28885"/>
    <lineage>
        <taxon>Bacteria</taxon>
        <taxon>Pseudomonadati</taxon>
        <taxon>Pseudomonadota</taxon>
        <taxon>Gammaproteobacteria</taxon>
        <taxon>Thiotrichales</taxon>
        <taxon>Piscirickettsiaceae</taxon>
        <taxon>Hydrogenovibrio</taxon>
    </lineage>
</organism>
<comment type="caution">
    <text evidence="2">The sequence shown here is derived from an EMBL/GenBank/DDBJ whole genome shotgun (WGS) entry which is preliminary data.</text>
</comment>
<dbReference type="STRING" id="28885.EI16_12100"/>
<keyword evidence="3" id="KW-1185">Reference proteome</keyword>
<dbReference type="RefSeq" id="WP_029913674.1">
    <property type="nucleotide sequence ID" value="NZ_JMIU01000002.1"/>
</dbReference>
<feature type="compositionally biased region" description="Basic and acidic residues" evidence="1">
    <location>
        <begin position="314"/>
        <end position="332"/>
    </location>
</feature>
<evidence type="ECO:0000313" key="2">
    <source>
        <dbReference type="EMBL" id="KDN94636.1"/>
    </source>
</evidence>
<reference evidence="2 3" key="1">
    <citation type="submission" date="2014-04" db="EMBL/GenBank/DDBJ databases">
        <title>Draft genome sequence of Hydrogenovibrio marinus MH-110, a model organism for aerobic H2 metabolism.</title>
        <authorList>
            <person name="Cha H.J."/>
            <person name="Jo B.H."/>
            <person name="Hwang B.H."/>
        </authorList>
    </citation>
    <scope>NUCLEOTIDE SEQUENCE [LARGE SCALE GENOMIC DNA]</scope>
    <source>
        <strain evidence="2 3">MH-110</strain>
    </source>
</reference>
<evidence type="ECO:0008006" key="4">
    <source>
        <dbReference type="Google" id="ProtNLM"/>
    </source>
</evidence>
<proteinExistence type="predicted"/>
<sequence>MTIQNHFFEIRLSLFAGTVDRKAFDKATLKSMGFNESDIAEVKAVLNTTVLPRGTFNTPLAIKKAVQDYLATKGHNHPLVGRIFNPKDRVEIVEFLREKKAEYEAWASDFLARYESLKQEQLDKVHTSAEMKGYDSADFIDAVKKAQPHRKYYERKLSFEFLDLSIELDTEQWHDVIDKINSDLVEKTVYELGRDAAGVRDTETPRGRANKLLDLVAKLESLDFYVKGMASLANHIKDRVEDTCGGVKPSKEYSQRENLALNGLAKVLEDNAEGLVKGNTVFADVFGAEARRIEMLLQEDEQQAEVEEIPSEPQRPELKVVEQPEEPVKPEVEQPEQVAKPVQSTPVKVAVGSYAF</sequence>